<protein>
    <submittedName>
        <fullName evidence="1">Uncharacterized protein</fullName>
    </submittedName>
</protein>
<dbReference type="AlphaFoldDB" id="A0A212KJ41"/>
<sequence length="34" mass="3884">MLLNKRFCAEDKENSVFYDRSGLFLSMTGVKNAV</sequence>
<gene>
    <name evidence="1" type="ORF">KM92DES2_20147</name>
</gene>
<reference evidence="1" key="1">
    <citation type="submission" date="2016-04" db="EMBL/GenBank/DDBJ databases">
        <authorList>
            <person name="Evans L.H."/>
            <person name="Alamgir A."/>
            <person name="Owens N."/>
            <person name="Weber N.D."/>
            <person name="Virtaneva K."/>
            <person name="Barbian K."/>
            <person name="Babar A."/>
            <person name="Rosenke K."/>
        </authorList>
    </citation>
    <scope>NUCLEOTIDE SEQUENCE</scope>
    <source>
        <strain evidence="1">92-2</strain>
    </source>
</reference>
<name>A0A212KJ41_9BACT</name>
<accession>A0A212KJ41</accession>
<proteinExistence type="predicted"/>
<dbReference type="EMBL" id="FLUP01000002">
    <property type="protein sequence ID" value="SBW11658.1"/>
    <property type="molecule type" value="Genomic_DNA"/>
</dbReference>
<organism evidence="1">
    <name type="scientific">uncultured Desulfovibrio sp</name>
    <dbReference type="NCBI Taxonomy" id="167968"/>
    <lineage>
        <taxon>Bacteria</taxon>
        <taxon>Pseudomonadati</taxon>
        <taxon>Thermodesulfobacteriota</taxon>
        <taxon>Desulfovibrionia</taxon>
        <taxon>Desulfovibrionales</taxon>
        <taxon>Desulfovibrionaceae</taxon>
        <taxon>Desulfovibrio</taxon>
        <taxon>environmental samples</taxon>
    </lineage>
</organism>
<evidence type="ECO:0000313" key="1">
    <source>
        <dbReference type="EMBL" id="SBW11658.1"/>
    </source>
</evidence>